<evidence type="ECO:0000313" key="3">
    <source>
        <dbReference type="Proteomes" id="UP000641646"/>
    </source>
</evidence>
<gene>
    <name evidence="2" type="ORF">H6G03_00670</name>
</gene>
<feature type="compositionally biased region" description="Basic and acidic residues" evidence="1">
    <location>
        <begin position="17"/>
        <end position="32"/>
    </location>
</feature>
<keyword evidence="3" id="KW-1185">Reference proteome</keyword>
<proteinExistence type="predicted"/>
<organism evidence="2 3">
    <name type="scientific">Aerosakkonema funiforme FACHB-1375</name>
    <dbReference type="NCBI Taxonomy" id="2949571"/>
    <lineage>
        <taxon>Bacteria</taxon>
        <taxon>Bacillati</taxon>
        <taxon>Cyanobacteriota</taxon>
        <taxon>Cyanophyceae</taxon>
        <taxon>Oscillatoriophycideae</taxon>
        <taxon>Aerosakkonematales</taxon>
        <taxon>Aerosakkonemataceae</taxon>
        <taxon>Aerosakkonema</taxon>
    </lineage>
</organism>
<reference evidence="2" key="2">
    <citation type="submission" date="2020-08" db="EMBL/GenBank/DDBJ databases">
        <authorList>
            <person name="Chen M."/>
            <person name="Teng W."/>
            <person name="Zhao L."/>
            <person name="Hu C."/>
            <person name="Zhou Y."/>
            <person name="Han B."/>
            <person name="Song L."/>
            <person name="Shu W."/>
        </authorList>
    </citation>
    <scope>NUCLEOTIDE SEQUENCE</scope>
    <source>
        <strain evidence="2">FACHB-1375</strain>
    </source>
</reference>
<sequence length="77" mass="8950">MKQIGEIDAFNLGRPIPSDKERENSRRDRLAQQRENGYQQLAELCRLGEYDAAKRLANQNPRWGYEIVSGSVIERED</sequence>
<feature type="region of interest" description="Disordered" evidence="1">
    <location>
        <begin position="1"/>
        <end position="34"/>
    </location>
</feature>
<evidence type="ECO:0000256" key="1">
    <source>
        <dbReference type="SAM" id="MobiDB-lite"/>
    </source>
</evidence>
<name>A0A926ZEG4_9CYAN</name>
<reference evidence="2" key="1">
    <citation type="journal article" date="2015" name="ISME J.">
        <title>Draft Genome Sequence of Streptomyces incarnatus NRRL8089, which Produces the Nucleoside Antibiotic Sinefungin.</title>
        <authorList>
            <person name="Oshima K."/>
            <person name="Hattori M."/>
            <person name="Shimizu H."/>
            <person name="Fukuda K."/>
            <person name="Nemoto M."/>
            <person name="Inagaki K."/>
            <person name="Tamura T."/>
        </authorList>
    </citation>
    <scope>NUCLEOTIDE SEQUENCE</scope>
    <source>
        <strain evidence="2">FACHB-1375</strain>
    </source>
</reference>
<dbReference type="EMBL" id="JACJPW010000001">
    <property type="protein sequence ID" value="MBD2179634.1"/>
    <property type="molecule type" value="Genomic_DNA"/>
</dbReference>
<protein>
    <submittedName>
        <fullName evidence="2">Uncharacterized protein</fullName>
    </submittedName>
</protein>
<dbReference type="AlphaFoldDB" id="A0A926ZEG4"/>
<dbReference type="RefSeq" id="WP_190461007.1">
    <property type="nucleotide sequence ID" value="NZ_JACJPW010000001.1"/>
</dbReference>
<accession>A0A926ZEG4</accession>
<evidence type="ECO:0000313" key="2">
    <source>
        <dbReference type="EMBL" id="MBD2179634.1"/>
    </source>
</evidence>
<dbReference type="Proteomes" id="UP000641646">
    <property type="component" value="Unassembled WGS sequence"/>
</dbReference>
<comment type="caution">
    <text evidence="2">The sequence shown here is derived from an EMBL/GenBank/DDBJ whole genome shotgun (WGS) entry which is preliminary data.</text>
</comment>